<organism evidence="3 4">
    <name type="scientific">Streptomyces zagrosensis</name>
    <dbReference type="NCBI Taxonomy" id="1042984"/>
    <lineage>
        <taxon>Bacteria</taxon>
        <taxon>Bacillati</taxon>
        <taxon>Actinomycetota</taxon>
        <taxon>Actinomycetes</taxon>
        <taxon>Kitasatosporales</taxon>
        <taxon>Streptomycetaceae</taxon>
        <taxon>Streptomyces</taxon>
    </lineage>
</organism>
<evidence type="ECO:0000313" key="3">
    <source>
        <dbReference type="EMBL" id="MBB5935609.1"/>
    </source>
</evidence>
<dbReference type="InterPro" id="IPR011990">
    <property type="entry name" value="TPR-like_helical_dom_sf"/>
</dbReference>
<reference evidence="3 4" key="1">
    <citation type="submission" date="2020-08" db="EMBL/GenBank/DDBJ databases">
        <title>Genomic Encyclopedia of Type Strains, Phase III (KMG-III): the genomes of soil and plant-associated and newly described type strains.</title>
        <authorList>
            <person name="Whitman W."/>
        </authorList>
    </citation>
    <scope>NUCLEOTIDE SEQUENCE [LARGE SCALE GENOMIC DNA]</scope>
    <source>
        <strain evidence="3 4">CECT 8305</strain>
    </source>
</reference>
<dbReference type="Proteomes" id="UP000588098">
    <property type="component" value="Unassembled WGS sequence"/>
</dbReference>
<accession>A0A7W9UZB1</accession>
<comment type="caution">
    <text evidence="3">The sequence shown here is derived from an EMBL/GenBank/DDBJ whole genome shotgun (WGS) entry which is preliminary data.</text>
</comment>
<dbReference type="Gene3D" id="3.40.50.300">
    <property type="entry name" value="P-loop containing nucleotide triphosphate hydrolases"/>
    <property type="match status" value="1"/>
</dbReference>
<dbReference type="Gene3D" id="1.25.40.10">
    <property type="entry name" value="Tetratricopeptide repeat domain"/>
    <property type="match status" value="1"/>
</dbReference>
<dbReference type="AlphaFoldDB" id="A0A7W9UZB1"/>
<dbReference type="PANTHER" id="PTHR47691">
    <property type="entry name" value="REGULATOR-RELATED"/>
    <property type="match status" value="1"/>
</dbReference>
<proteinExistence type="predicted"/>
<sequence>MTVTGAGGIGKSRLALRAARRMRNRFCDGIWLVNLAEAPTTGAPEEALLAALGLTAGVGQLPRDVLARRLARGETLLVLDGCEQLTERCAELVAELLRRAPGLRVLVASRRPLDIIGERLLPLGPLRLHPDAVDLFADRASAVLPGFTPATGREAVSEVCRRLDGMPLAIELAAARLRTLSLEQVLHRLDDPLKLLTSNGHSTPDRHRSLSTAIGWSHELCSSGERLLWSRLSVFDGNFDLDAVEYVCSGASLPADEVLAALSGLITQSVVTRDDPPGCTGQARYRMLHPVRAYGARWLAELGETDRLRKRHRDWYLGLATWCELDWFSLRQIEVAQRIAAELPNLRLALEYSLESPDDAHIGQYLTGSLWFYWVGCGQLAEGQRWLDRALALESDQPEPRAKALWVAGLTAAARGESVAALTALHECRELAEGCGDESTAALATQMLGVTALINDDLPGAVALLRECLERYRARGELNALVLLAQVLLAQALALVGDVEAALALAEDARQVAADSGESWVRSYALYALASAHAERGDDQRARELLVSCLEIKQEFGDVLGMTLALERLAPLVVLDAPEWAARLQGAAATGWGELGGEPFRSRHLRDQHERCAARAQGMLGDAGYEAARRDGRCGGLDAAVAQVLERGRGRPASLVGQAGGVAGRPWPQEDRASESRAAEEWAAGAAAALRRKQPAGPPPAKADEEPAD</sequence>
<evidence type="ECO:0000259" key="2">
    <source>
        <dbReference type="Pfam" id="PF25872"/>
    </source>
</evidence>
<feature type="domain" description="Winged helix-turn-helix" evidence="2">
    <location>
        <begin position="227"/>
        <end position="300"/>
    </location>
</feature>
<name>A0A7W9UZB1_9ACTN</name>
<dbReference type="InterPro" id="IPR027417">
    <property type="entry name" value="P-loop_NTPase"/>
</dbReference>
<evidence type="ECO:0000313" key="4">
    <source>
        <dbReference type="Proteomes" id="UP000588098"/>
    </source>
</evidence>
<dbReference type="SUPFAM" id="SSF48452">
    <property type="entry name" value="TPR-like"/>
    <property type="match status" value="1"/>
</dbReference>
<feature type="region of interest" description="Disordered" evidence="1">
    <location>
        <begin position="652"/>
        <end position="709"/>
    </location>
</feature>
<dbReference type="PANTHER" id="PTHR47691:SF3">
    <property type="entry name" value="HTH-TYPE TRANSCRIPTIONAL REGULATOR RV0890C-RELATED"/>
    <property type="match status" value="1"/>
</dbReference>
<protein>
    <submittedName>
        <fullName evidence="3">Putative ATPase</fullName>
    </submittedName>
</protein>
<gene>
    <name evidence="3" type="ORF">FHS42_002671</name>
</gene>
<dbReference type="EMBL" id="JACHJL010000005">
    <property type="protein sequence ID" value="MBB5935609.1"/>
    <property type="molecule type" value="Genomic_DNA"/>
</dbReference>
<dbReference type="InterPro" id="IPR058852">
    <property type="entry name" value="HTH_77"/>
</dbReference>
<evidence type="ECO:0000256" key="1">
    <source>
        <dbReference type="SAM" id="MobiDB-lite"/>
    </source>
</evidence>
<feature type="compositionally biased region" description="Basic and acidic residues" evidence="1">
    <location>
        <begin position="668"/>
        <end position="680"/>
    </location>
</feature>
<keyword evidence="4" id="KW-1185">Reference proteome</keyword>
<dbReference type="Pfam" id="PF25872">
    <property type="entry name" value="HTH_77"/>
    <property type="match status" value="1"/>
</dbReference>
<dbReference type="SUPFAM" id="SSF52540">
    <property type="entry name" value="P-loop containing nucleoside triphosphate hydrolases"/>
    <property type="match status" value="1"/>
</dbReference>